<gene>
    <name evidence="1" type="ORF">K466DRAFT_608035</name>
</gene>
<name>A0A5C3NIJ1_9APHY</name>
<evidence type="ECO:0000313" key="1">
    <source>
        <dbReference type="EMBL" id="TFK77561.1"/>
    </source>
</evidence>
<evidence type="ECO:0000313" key="2">
    <source>
        <dbReference type="Proteomes" id="UP000308197"/>
    </source>
</evidence>
<dbReference type="Proteomes" id="UP000308197">
    <property type="component" value="Unassembled WGS sequence"/>
</dbReference>
<keyword evidence="2" id="KW-1185">Reference proteome</keyword>
<proteinExistence type="predicted"/>
<sequence>MSIFKGEVNARYEVKEKDFILAMKAVGFKFSAKKKGSRRHFVAIGETAEFYGKTPYVYHLHGQVLDKHKQDLIAKDLRVLYDWNAQTFVLENVREE</sequence>
<organism evidence="1 2">
    <name type="scientific">Polyporus arcularius HHB13444</name>
    <dbReference type="NCBI Taxonomy" id="1314778"/>
    <lineage>
        <taxon>Eukaryota</taxon>
        <taxon>Fungi</taxon>
        <taxon>Dikarya</taxon>
        <taxon>Basidiomycota</taxon>
        <taxon>Agaricomycotina</taxon>
        <taxon>Agaricomycetes</taxon>
        <taxon>Polyporales</taxon>
        <taxon>Polyporaceae</taxon>
        <taxon>Polyporus</taxon>
    </lineage>
</organism>
<reference evidence="1 2" key="1">
    <citation type="journal article" date="2019" name="Nat. Ecol. Evol.">
        <title>Megaphylogeny resolves global patterns of mushroom evolution.</title>
        <authorList>
            <person name="Varga T."/>
            <person name="Krizsan K."/>
            <person name="Foldi C."/>
            <person name="Dima B."/>
            <person name="Sanchez-Garcia M."/>
            <person name="Sanchez-Ramirez S."/>
            <person name="Szollosi G.J."/>
            <person name="Szarkandi J.G."/>
            <person name="Papp V."/>
            <person name="Albert L."/>
            <person name="Andreopoulos W."/>
            <person name="Angelini C."/>
            <person name="Antonin V."/>
            <person name="Barry K.W."/>
            <person name="Bougher N.L."/>
            <person name="Buchanan P."/>
            <person name="Buyck B."/>
            <person name="Bense V."/>
            <person name="Catcheside P."/>
            <person name="Chovatia M."/>
            <person name="Cooper J."/>
            <person name="Damon W."/>
            <person name="Desjardin D."/>
            <person name="Finy P."/>
            <person name="Geml J."/>
            <person name="Haridas S."/>
            <person name="Hughes K."/>
            <person name="Justo A."/>
            <person name="Karasinski D."/>
            <person name="Kautmanova I."/>
            <person name="Kiss B."/>
            <person name="Kocsube S."/>
            <person name="Kotiranta H."/>
            <person name="LaButti K.M."/>
            <person name="Lechner B.E."/>
            <person name="Liimatainen K."/>
            <person name="Lipzen A."/>
            <person name="Lukacs Z."/>
            <person name="Mihaltcheva S."/>
            <person name="Morgado L.N."/>
            <person name="Niskanen T."/>
            <person name="Noordeloos M.E."/>
            <person name="Ohm R.A."/>
            <person name="Ortiz-Santana B."/>
            <person name="Ovrebo C."/>
            <person name="Racz N."/>
            <person name="Riley R."/>
            <person name="Savchenko A."/>
            <person name="Shiryaev A."/>
            <person name="Soop K."/>
            <person name="Spirin V."/>
            <person name="Szebenyi C."/>
            <person name="Tomsovsky M."/>
            <person name="Tulloss R.E."/>
            <person name="Uehling J."/>
            <person name="Grigoriev I.V."/>
            <person name="Vagvolgyi C."/>
            <person name="Papp T."/>
            <person name="Martin F.M."/>
            <person name="Miettinen O."/>
            <person name="Hibbett D.S."/>
            <person name="Nagy L.G."/>
        </authorList>
    </citation>
    <scope>NUCLEOTIDE SEQUENCE [LARGE SCALE GENOMIC DNA]</scope>
    <source>
        <strain evidence="1 2">HHB13444</strain>
    </source>
</reference>
<dbReference type="EMBL" id="ML213488">
    <property type="protein sequence ID" value="TFK77561.1"/>
    <property type="molecule type" value="Genomic_DNA"/>
</dbReference>
<accession>A0A5C3NIJ1</accession>
<dbReference type="AlphaFoldDB" id="A0A5C3NIJ1"/>
<dbReference type="InParanoid" id="A0A5C3NIJ1"/>
<protein>
    <submittedName>
        <fullName evidence="1">Uncharacterized protein</fullName>
    </submittedName>
</protein>